<proteinExistence type="predicted"/>
<dbReference type="GO" id="GO:0015385">
    <property type="term" value="F:sodium:proton antiporter activity"/>
    <property type="evidence" value="ECO:0007669"/>
    <property type="project" value="TreeGrafter"/>
</dbReference>
<dbReference type="Pfam" id="PF03334">
    <property type="entry name" value="PhaG_MnhG_YufB"/>
    <property type="match status" value="1"/>
</dbReference>
<accession>A0A5C1QMM8</accession>
<feature type="transmembrane region" description="Helical" evidence="1">
    <location>
        <begin position="41"/>
        <end position="63"/>
    </location>
</feature>
<evidence type="ECO:0000313" key="3">
    <source>
        <dbReference type="Proteomes" id="UP000324209"/>
    </source>
</evidence>
<sequence length="115" mass="12235">MVETILSIVAFIAFLTAVIFGGAGVFGLFKFKNPYAKLQSGSLCGTTAVISILIGCLALAPTWAMAARIMIIGIFFLISSPTGTHIVARFAWVSGQLSAKEEDDADFDDVEDTQL</sequence>
<dbReference type="KEGG" id="ock:EXM22_13305"/>
<keyword evidence="1" id="KW-0812">Transmembrane</keyword>
<keyword evidence="3" id="KW-1185">Reference proteome</keyword>
<dbReference type="PANTHER" id="PTHR34703">
    <property type="entry name" value="ANTIPORTER SUBUNIT MNHG2-RELATED"/>
    <property type="match status" value="1"/>
</dbReference>
<name>A0A5C1QMM8_9SPIO</name>
<dbReference type="InterPro" id="IPR005133">
    <property type="entry name" value="PhaG_MnhG_YufB"/>
</dbReference>
<reference evidence="2 3" key="1">
    <citation type="submission" date="2019-02" db="EMBL/GenBank/DDBJ databases">
        <title>Complete Genome Sequence and Methylome Analysis of free living Spirochaetas.</title>
        <authorList>
            <person name="Fomenkov A."/>
            <person name="Dubinina G."/>
            <person name="Leshcheva N."/>
            <person name="Mikheeva N."/>
            <person name="Grabovich M."/>
            <person name="Vincze T."/>
            <person name="Roberts R.J."/>
        </authorList>
    </citation>
    <scope>NUCLEOTIDE SEQUENCE [LARGE SCALE GENOMIC DNA]</scope>
    <source>
        <strain evidence="2 3">K2</strain>
    </source>
</reference>
<dbReference type="AlphaFoldDB" id="A0A5C1QMM8"/>
<protein>
    <submittedName>
        <fullName evidence="2">Cation:proton antiporter</fullName>
    </submittedName>
</protein>
<dbReference type="PANTHER" id="PTHR34703:SF1">
    <property type="entry name" value="ANTIPORTER SUBUNIT MNHG2-RELATED"/>
    <property type="match status" value="1"/>
</dbReference>
<gene>
    <name evidence="2" type="ORF">EXM22_13305</name>
</gene>
<keyword evidence="1" id="KW-0472">Membrane</keyword>
<keyword evidence="1" id="KW-1133">Transmembrane helix</keyword>
<evidence type="ECO:0000256" key="1">
    <source>
        <dbReference type="SAM" id="Phobius"/>
    </source>
</evidence>
<dbReference type="EMBL" id="CP036150">
    <property type="protein sequence ID" value="QEN08921.1"/>
    <property type="molecule type" value="Genomic_DNA"/>
</dbReference>
<dbReference type="RefSeq" id="WP_149487000.1">
    <property type="nucleotide sequence ID" value="NZ_CP036150.1"/>
</dbReference>
<dbReference type="Proteomes" id="UP000324209">
    <property type="component" value="Chromosome"/>
</dbReference>
<feature type="transmembrane region" description="Helical" evidence="1">
    <location>
        <begin position="69"/>
        <end position="92"/>
    </location>
</feature>
<feature type="transmembrane region" description="Helical" evidence="1">
    <location>
        <begin position="6"/>
        <end position="29"/>
    </location>
</feature>
<organism evidence="2 3">
    <name type="scientific">Oceanispirochaeta crateris</name>
    <dbReference type="NCBI Taxonomy" id="2518645"/>
    <lineage>
        <taxon>Bacteria</taxon>
        <taxon>Pseudomonadati</taxon>
        <taxon>Spirochaetota</taxon>
        <taxon>Spirochaetia</taxon>
        <taxon>Spirochaetales</taxon>
        <taxon>Spirochaetaceae</taxon>
        <taxon>Oceanispirochaeta</taxon>
    </lineage>
</organism>
<evidence type="ECO:0000313" key="2">
    <source>
        <dbReference type="EMBL" id="QEN08921.1"/>
    </source>
</evidence>
<dbReference type="OrthoDB" id="371010at2"/>